<dbReference type="Proteomes" id="UP000054498">
    <property type="component" value="Unassembled WGS sequence"/>
</dbReference>
<dbReference type="GeneID" id="25740912"/>
<feature type="signal peptide" evidence="1">
    <location>
        <begin position="1"/>
        <end position="21"/>
    </location>
</feature>
<feature type="chain" id="PRO_5002246808" evidence="1">
    <location>
        <begin position="22"/>
        <end position="207"/>
    </location>
</feature>
<name>A0A0D2M9D2_9CHLO</name>
<organism evidence="2 3">
    <name type="scientific">Monoraphidium neglectum</name>
    <dbReference type="NCBI Taxonomy" id="145388"/>
    <lineage>
        <taxon>Eukaryota</taxon>
        <taxon>Viridiplantae</taxon>
        <taxon>Chlorophyta</taxon>
        <taxon>core chlorophytes</taxon>
        <taxon>Chlorophyceae</taxon>
        <taxon>CS clade</taxon>
        <taxon>Sphaeropleales</taxon>
        <taxon>Selenastraceae</taxon>
        <taxon>Monoraphidium</taxon>
    </lineage>
</organism>
<proteinExistence type="predicted"/>
<dbReference type="KEGG" id="mng:MNEG_8036"/>
<dbReference type="AlphaFoldDB" id="A0A0D2M9D2"/>
<accession>A0A0D2M9D2</accession>
<dbReference type="RefSeq" id="XP_013898944.1">
    <property type="nucleotide sequence ID" value="XM_014043490.1"/>
</dbReference>
<gene>
    <name evidence="2" type="ORF">MNEG_8036</name>
</gene>
<sequence>MMRARIIVALLFMAMLTMCRGATGDGDEGESAADLALRTAITDAAFRAVVHKGYGSIGPPLSTVGVWKRLDSIQEYRRLPQDFLAANGFSESIIVAGDNGRTRDEVGGRWEEAGGKSGNYVQYVCDKQLRGFISVVSRDGGSGYSWAHIKMFKSPRREIYRAVMRFSPGGQVERRAVEKLDQERSGLSPLTERPALASLRCGYQKFR</sequence>
<keyword evidence="3" id="KW-1185">Reference proteome</keyword>
<dbReference type="EMBL" id="KK101702">
    <property type="protein sequence ID" value="KIY99924.1"/>
    <property type="molecule type" value="Genomic_DNA"/>
</dbReference>
<protein>
    <submittedName>
        <fullName evidence="2">Uncharacterized protein</fullName>
    </submittedName>
</protein>
<reference evidence="2 3" key="1">
    <citation type="journal article" date="2013" name="BMC Genomics">
        <title>Reconstruction of the lipid metabolism for the microalga Monoraphidium neglectum from its genome sequence reveals characteristics suitable for biofuel production.</title>
        <authorList>
            <person name="Bogen C."/>
            <person name="Al-Dilaimi A."/>
            <person name="Albersmeier A."/>
            <person name="Wichmann J."/>
            <person name="Grundmann M."/>
            <person name="Rupp O."/>
            <person name="Lauersen K.J."/>
            <person name="Blifernez-Klassen O."/>
            <person name="Kalinowski J."/>
            <person name="Goesmann A."/>
            <person name="Mussgnug J.H."/>
            <person name="Kruse O."/>
        </authorList>
    </citation>
    <scope>NUCLEOTIDE SEQUENCE [LARGE SCALE GENOMIC DNA]</scope>
    <source>
        <strain evidence="2 3">SAG 48.87</strain>
    </source>
</reference>
<evidence type="ECO:0000313" key="3">
    <source>
        <dbReference type="Proteomes" id="UP000054498"/>
    </source>
</evidence>
<evidence type="ECO:0000313" key="2">
    <source>
        <dbReference type="EMBL" id="KIY99924.1"/>
    </source>
</evidence>
<evidence type="ECO:0000256" key="1">
    <source>
        <dbReference type="SAM" id="SignalP"/>
    </source>
</evidence>
<keyword evidence="1" id="KW-0732">Signal</keyword>